<protein>
    <recommendedName>
        <fullName evidence="3">DUF2505 domain-containing protein</fullName>
    </recommendedName>
</protein>
<dbReference type="RefSeq" id="WP_083559314.1">
    <property type="nucleotide sequence ID" value="NZ_AQQV01000001.1"/>
</dbReference>
<dbReference type="EMBL" id="AQQV01000001">
    <property type="protein sequence ID" value="ORE88689.1"/>
    <property type="molecule type" value="Genomic_DNA"/>
</dbReference>
<dbReference type="STRING" id="1317117.ATO7_02400"/>
<reference evidence="1 2" key="1">
    <citation type="submission" date="2013-04" db="EMBL/GenBank/DDBJ databases">
        <title>Oceanococcus atlanticus 22II-S10r2 Genome Sequencing.</title>
        <authorList>
            <person name="Lai Q."/>
            <person name="Li G."/>
            <person name="Shao Z."/>
        </authorList>
    </citation>
    <scope>NUCLEOTIDE SEQUENCE [LARGE SCALE GENOMIC DNA]</scope>
    <source>
        <strain evidence="1 2">22II-S10r2</strain>
    </source>
</reference>
<keyword evidence="2" id="KW-1185">Reference proteome</keyword>
<evidence type="ECO:0008006" key="3">
    <source>
        <dbReference type="Google" id="ProtNLM"/>
    </source>
</evidence>
<evidence type="ECO:0000313" key="2">
    <source>
        <dbReference type="Proteomes" id="UP000192342"/>
    </source>
</evidence>
<proteinExistence type="predicted"/>
<organism evidence="1 2">
    <name type="scientific">Oceanococcus atlanticus</name>
    <dbReference type="NCBI Taxonomy" id="1317117"/>
    <lineage>
        <taxon>Bacteria</taxon>
        <taxon>Pseudomonadati</taxon>
        <taxon>Pseudomonadota</taxon>
        <taxon>Gammaproteobacteria</taxon>
        <taxon>Chromatiales</taxon>
        <taxon>Oceanococcaceae</taxon>
        <taxon>Oceanococcus</taxon>
    </lineage>
</organism>
<dbReference type="AlphaFoldDB" id="A0A1Y1SHL3"/>
<sequence length="162" mass="18245">MKFEEVYCYERDADTVMTMFTDRAYFEKKYERAADSYDILEHSSDDSQFQIKVKRSMPVNVPVPGFAKKVLGGGGMTVIQEDIWDKSTRRGRINIELVGAPVNITAEMELKQGANGAENHVHWNIDSSIPLIGGKVSKLVAEDIKAKSPEDQKLTNELLAQY</sequence>
<evidence type="ECO:0000313" key="1">
    <source>
        <dbReference type="EMBL" id="ORE88689.1"/>
    </source>
</evidence>
<dbReference type="InterPro" id="IPR019639">
    <property type="entry name" value="DUF2505"/>
</dbReference>
<dbReference type="OrthoDB" id="7062407at2"/>
<dbReference type="Pfam" id="PF10698">
    <property type="entry name" value="DUF2505"/>
    <property type="match status" value="1"/>
</dbReference>
<gene>
    <name evidence="1" type="ORF">ATO7_02400</name>
</gene>
<name>A0A1Y1SHL3_9GAMM</name>
<accession>A0A1Y1SHL3</accession>
<dbReference type="Proteomes" id="UP000192342">
    <property type="component" value="Unassembled WGS sequence"/>
</dbReference>
<comment type="caution">
    <text evidence="1">The sequence shown here is derived from an EMBL/GenBank/DDBJ whole genome shotgun (WGS) entry which is preliminary data.</text>
</comment>